<dbReference type="GO" id="GO:0031146">
    <property type="term" value="P:SCF-dependent proteasomal ubiquitin-dependent protein catabolic process"/>
    <property type="evidence" value="ECO:0007669"/>
    <property type="project" value="TreeGrafter"/>
</dbReference>
<name>A0A1E1XEU2_9ACAR</name>
<dbReference type="EMBL" id="GFAC01001404">
    <property type="protein sequence ID" value="JAT97784.1"/>
    <property type="molecule type" value="mRNA"/>
</dbReference>
<dbReference type="Pfam" id="PF25372">
    <property type="entry name" value="DUF7885"/>
    <property type="match status" value="1"/>
</dbReference>
<dbReference type="PANTHER" id="PTHR13318">
    <property type="entry name" value="PARTNER OF PAIRED, ISOFORM B-RELATED"/>
    <property type="match status" value="1"/>
</dbReference>
<dbReference type="InterPro" id="IPR057207">
    <property type="entry name" value="FBXL15_LRR"/>
</dbReference>
<protein>
    <submittedName>
        <fullName evidence="2">Putative leucine rich repeat some</fullName>
    </submittedName>
</protein>
<reference evidence="2" key="1">
    <citation type="journal article" date="2017" name="Front. Cell. Infect. Microbiol.">
        <title>The Distinct Transcriptional Response of the Midgut of Amblyomma sculptum and Amblyomma aureolatum Ticks to Rickettsia rickettsii Correlates to Their Differences in Susceptibility to Infection.</title>
        <authorList>
            <person name="Martins L.A."/>
            <person name="Galletti M.F.B.M."/>
            <person name="Ribeiro J.M."/>
            <person name="Fujita A."/>
            <person name="Costa F.B."/>
            <person name="Labruna M.B."/>
            <person name="Daffre S."/>
            <person name="Fogaca A.C."/>
        </authorList>
    </citation>
    <scope>NUCLEOTIDE SEQUENCE</scope>
</reference>
<dbReference type="SUPFAM" id="SSF52047">
    <property type="entry name" value="RNI-like"/>
    <property type="match status" value="1"/>
</dbReference>
<feature type="non-terminal residue" evidence="2">
    <location>
        <position position="1"/>
    </location>
</feature>
<organism evidence="2">
    <name type="scientific">Amblyomma aureolatum</name>
    <dbReference type="NCBI Taxonomy" id="187763"/>
    <lineage>
        <taxon>Eukaryota</taxon>
        <taxon>Metazoa</taxon>
        <taxon>Ecdysozoa</taxon>
        <taxon>Arthropoda</taxon>
        <taxon>Chelicerata</taxon>
        <taxon>Arachnida</taxon>
        <taxon>Acari</taxon>
        <taxon>Parasitiformes</taxon>
        <taxon>Ixodida</taxon>
        <taxon>Ixodoidea</taxon>
        <taxon>Ixodidae</taxon>
        <taxon>Amblyomminae</taxon>
        <taxon>Amblyomma</taxon>
    </lineage>
</organism>
<accession>A0A1E1XEU2</accession>
<dbReference type="Gene3D" id="3.80.10.10">
    <property type="entry name" value="Ribonuclease Inhibitor"/>
    <property type="match status" value="1"/>
</dbReference>
<dbReference type="AlphaFoldDB" id="A0A1E1XEU2"/>
<dbReference type="PANTHER" id="PTHR13318:SF190">
    <property type="entry name" value="PARTNER OF PAIRED, ISOFORM B"/>
    <property type="match status" value="1"/>
</dbReference>
<dbReference type="InterPro" id="IPR032675">
    <property type="entry name" value="LRR_dom_sf"/>
</dbReference>
<feature type="domain" description="F-box/LRR-repeat protein 15-like leucin rich repeat" evidence="1">
    <location>
        <begin position="60"/>
        <end position="202"/>
    </location>
</feature>
<sequence length="240" mass="26680">CLDALAACTEAEWFQDVWLPRELADRLYVKLQKRHLINDRVLPVVLHAGSLVADLAGCPITDSGLISLRPCMKIKKLTLSSTASGRSFSEKSLLECFEGFHELEWLELVGISSVSPSVLRLIAERNERLTVLKLKECENVDDSCLEVLGHHCRLLSVDLSSTQITSLGVAALVKGACKLTLKEFIADGCMKLDDYGVNKLVFSCLKLRILSLEGCSRFIDLEAVLGQMHRRSQLSWFISC</sequence>
<evidence type="ECO:0000259" key="1">
    <source>
        <dbReference type="Pfam" id="PF25372"/>
    </source>
</evidence>
<evidence type="ECO:0000313" key="2">
    <source>
        <dbReference type="EMBL" id="JAT97784.1"/>
    </source>
</evidence>
<dbReference type="GO" id="GO:0019005">
    <property type="term" value="C:SCF ubiquitin ligase complex"/>
    <property type="evidence" value="ECO:0007669"/>
    <property type="project" value="TreeGrafter"/>
</dbReference>
<proteinExistence type="evidence at transcript level"/>